<name>A0AAU7UCW4_9DEIO</name>
<protein>
    <recommendedName>
        <fullName evidence="3">Spore coat protein U domain-containing protein</fullName>
    </recommendedName>
</protein>
<evidence type="ECO:0000256" key="1">
    <source>
        <dbReference type="SAM" id="SignalP"/>
    </source>
</evidence>
<dbReference type="RefSeq" id="WP_350244287.1">
    <property type="nucleotide sequence ID" value="NZ_CP158299.1"/>
</dbReference>
<organism evidence="2">
    <name type="scientific">Deinococcus sonorensis KR-87</name>
    <dbReference type="NCBI Taxonomy" id="694439"/>
    <lineage>
        <taxon>Bacteria</taxon>
        <taxon>Thermotogati</taxon>
        <taxon>Deinococcota</taxon>
        <taxon>Deinococci</taxon>
        <taxon>Deinococcales</taxon>
        <taxon>Deinococcaceae</taxon>
        <taxon>Deinococcus</taxon>
    </lineage>
</organism>
<proteinExistence type="predicted"/>
<evidence type="ECO:0008006" key="3">
    <source>
        <dbReference type="Google" id="ProtNLM"/>
    </source>
</evidence>
<feature type="signal peptide" evidence="1">
    <location>
        <begin position="1"/>
        <end position="18"/>
    </location>
</feature>
<evidence type="ECO:0000313" key="2">
    <source>
        <dbReference type="EMBL" id="XBV86230.1"/>
    </source>
</evidence>
<dbReference type="AlphaFoldDB" id="A0AAU7UCW4"/>
<gene>
    <name evidence="2" type="ORF">ABOD76_07960</name>
</gene>
<reference evidence="2" key="1">
    <citation type="submission" date="2024-06" db="EMBL/GenBank/DDBJ databases">
        <title>Draft Genome Sequence of Deinococcus sonorensis Type Strain KR-87, a Biofilm Producing Representative of the Genus Deinococcus.</title>
        <authorList>
            <person name="Boren L.S."/>
            <person name="Grosso R.A."/>
            <person name="Hugenberg-Cox A.N."/>
            <person name="Hill J.T.E."/>
            <person name="Albert C.M."/>
            <person name="Tuohy J.M."/>
        </authorList>
    </citation>
    <scope>NUCLEOTIDE SEQUENCE</scope>
    <source>
        <strain evidence="2">KR-87</strain>
    </source>
</reference>
<accession>A0AAU7UCW4</accession>
<feature type="chain" id="PRO_5043795524" description="Spore coat protein U domain-containing protein" evidence="1">
    <location>
        <begin position="19"/>
        <end position="194"/>
    </location>
</feature>
<dbReference type="KEGG" id="dsc:ABOD76_07960"/>
<sequence length="194" mass="20227">MKKALLIAAMASMTVAYAENNPGGRDPGAASTALNFYMTVVPGCAVNLAPSYDSKTDKTYNGTDTTVQSVVVDTTSTGNPNFRCQTGTNVTITAKALYGVGNTFEVQTTTASGKAPTTLNGMMSLVLKGYTLASGVNNDDKTLEGAYKLEFAPGNVPGGNGDIYNILATFTPDKGQFEPTVGDYKGTLNVSVNY</sequence>
<keyword evidence="1" id="KW-0732">Signal</keyword>
<dbReference type="EMBL" id="CP158299">
    <property type="protein sequence ID" value="XBV86230.1"/>
    <property type="molecule type" value="Genomic_DNA"/>
</dbReference>